<dbReference type="Pfam" id="PF04082">
    <property type="entry name" value="Fungal_trans"/>
    <property type="match status" value="1"/>
</dbReference>
<evidence type="ECO:0000256" key="2">
    <source>
        <dbReference type="SAM" id="MobiDB-lite"/>
    </source>
</evidence>
<dbReference type="GO" id="GO:0008270">
    <property type="term" value="F:zinc ion binding"/>
    <property type="evidence" value="ECO:0007669"/>
    <property type="project" value="InterPro"/>
</dbReference>
<feature type="domain" description="Xylanolytic transcriptional activator regulatory" evidence="3">
    <location>
        <begin position="175"/>
        <end position="248"/>
    </location>
</feature>
<dbReference type="InterPro" id="IPR007219">
    <property type="entry name" value="XnlR_reg_dom"/>
</dbReference>
<dbReference type="InterPro" id="IPR050987">
    <property type="entry name" value="AtrR-like"/>
</dbReference>
<dbReference type="GO" id="GO:0003677">
    <property type="term" value="F:DNA binding"/>
    <property type="evidence" value="ECO:0007669"/>
    <property type="project" value="InterPro"/>
</dbReference>
<feature type="region of interest" description="Disordered" evidence="2">
    <location>
        <begin position="1"/>
        <end position="23"/>
    </location>
</feature>
<dbReference type="AlphaFoldDB" id="A0A9W9CIZ6"/>
<accession>A0A9W9CIZ6</accession>
<dbReference type="OrthoDB" id="103819at2759"/>
<protein>
    <recommendedName>
        <fullName evidence="3">Xylanolytic transcriptional activator regulatory domain-containing protein</fullName>
    </recommendedName>
</protein>
<organism evidence="4 5">
    <name type="scientific">Neocucurbitaria cava</name>
    <dbReference type="NCBI Taxonomy" id="798079"/>
    <lineage>
        <taxon>Eukaryota</taxon>
        <taxon>Fungi</taxon>
        <taxon>Dikarya</taxon>
        <taxon>Ascomycota</taxon>
        <taxon>Pezizomycotina</taxon>
        <taxon>Dothideomycetes</taxon>
        <taxon>Pleosporomycetidae</taxon>
        <taxon>Pleosporales</taxon>
        <taxon>Pleosporineae</taxon>
        <taxon>Cucurbitariaceae</taxon>
        <taxon>Neocucurbitaria</taxon>
    </lineage>
</organism>
<keyword evidence="1" id="KW-0539">Nucleus</keyword>
<dbReference type="SMART" id="SM00906">
    <property type="entry name" value="Fungal_trans"/>
    <property type="match status" value="1"/>
</dbReference>
<feature type="region of interest" description="Disordered" evidence="2">
    <location>
        <begin position="67"/>
        <end position="96"/>
    </location>
</feature>
<dbReference type="PANTHER" id="PTHR46910:SF5">
    <property type="entry name" value="ZN(II)2CYS6 TRANSCRIPTION FACTOR (EUROFUNG)"/>
    <property type="match status" value="1"/>
</dbReference>
<gene>
    <name evidence="4" type="ORF">N0V83_009294</name>
</gene>
<evidence type="ECO:0000259" key="3">
    <source>
        <dbReference type="SMART" id="SM00906"/>
    </source>
</evidence>
<name>A0A9W9CIZ6_9PLEO</name>
<keyword evidence="5" id="KW-1185">Reference proteome</keyword>
<sequence>MDDGDDMDVSLDGGTSKRAQNKCEVKSDRRLLTKRSEKKIDRIEDRLSGIENVLEALASKLGNLDLRGDSAESSSQSRSSRTGAIADTGTPAPFEGETTINSQSDYAREFLAQAVGSTPSIGHNAEVKSALAALEEHLEVAMSQLDMFMPANYENIMALLLGAAHAIELCKPSLCWTLISSAAGLSQNLGYHRINTMMNDTVQDRRSKLHVFWMIYMFDKTLSLRLGRASLIQDWDISLPFIAPGDEALNGTEGSKMLAYWVKVAQVQGQTYEKLFSPAAFLRSPTERTRVAVDLVDAMNMAWYERGDASMGDLTNFSKSHTLHQQKATFTANSSPNETEVPSKRRLFGQQSGRAGASSDGKDHIHDHVQGSFEKVQDIFFHADVVMHYSTCALIQRAVTPDQVTFNQECLESSRAALVAHMKANSQFNTKGNEELWSGYIHWSILQAPFTPFIVIFCNAIQKADSSDLTSLTDFVTSLESCRTVSEGADKLYKMCRLFLQVAKLYISAKRQDMTPSSTTQTSSSYSQNNQPNYYTTADGTQLDLNAMTEFDPYLSALGLVSNNAWSMAGGPNVPSASMGTAAFSQAPAMGGVVGPNAAKMGFGPPGGGQNSIQDWFSGSRYLMNLMEAGDDLQMPDLDL</sequence>
<dbReference type="CDD" id="cd12148">
    <property type="entry name" value="fungal_TF_MHR"/>
    <property type="match status" value="1"/>
</dbReference>
<dbReference type="GO" id="GO:0003700">
    <property type="term" value="F:DNA-binding transcription factor activity"/>
    <property type="evidence" value="ECO:0007669"/>
    <property type="project" value="InterPro"/>
</dbReference>
<dbReference type="EMBL" id="JAPEUY010000017">
    <property type="protein sequence ID" value="KAJ4364697.1"/>
    <property type="molecule type" value="Genomic_DNA"/>
</dbReference>
<evidence type="ECO:0000313" key="4">
    <source>
        <dbReference type="EMBL" id="KAJ4364697.1"/>
    </source>
</evidence>
<evidence type="ECO:0000256" key="1">
    <source>
        <dbReference type="ARBA" id="ARBA00023242"/>
    </source>
</evidence>
<dbReference type="PANTHER" id="PTHR46910">
    <property type="entry name" value="TRANSCRIPTION FACTOR PDR1"/>
    <property type="match status" value="1"/>
</dbReference>
<evidence type="ECO:0000313" key="5">
    <source>
        <dbReference type="Proteomes" id="UP001140560"/>
    </source>
</evidence>
<feature type="compositionally biased region" description="Low complexity" evidence="2">
    <location>
        <begin position="71"/>
        <end position="80"/>
    </location>
</feature>
<comment type="caution">
    <text evidence="4">The sequence shown here is derived from an EMBL/GenBank/DDBJ whole genome shotgun (WGS) entry which is preliminary data.</text>
</comment>
<dbReference type="Proteomes" id="UP001140560">
    <property type="component" value="Unassembled WGS sequence"/>
</dbReference>
<reference evidence="4" key="1">
    <citation type="submission" date="2022-10" db="EMBL/GenBank/DDBJ databases">
        <title>Tapping the CABI collections for fungal endophytes: first genome assemblies for Collariella, Neodidymelliopsis, Ascochyta clinopodiicola, Didymella pomorum, Didymosphaeria variabile, Neocosmospora piperis and Neocucurbitaria cava.</title>
        <authorList>
            <person name="Hill R."/>
        </authorList>
    </citation>
    <scope>NUCLEOTIDE SEQUENCE</scope>
    <source>
        <strain evidence="4">IMI 356814</strain>
    </source>
</reference>
<proteinExistence type="predicted"/>
<dbReference type="GO" id="GO:0006351">
    <property type="term" value="P:DNA-templated transcription"/>
    <property type="evidence" value="ECO:0007669"/>
    <property type="project" value="InterPro"/>
</dbReference>